<comment type="subcellular location">
    <subcellularLocation>
        <location evidence="1">Cytoplasm</location>
    </subcellularLocation>
</comment>
<keyword evidence="2" id="KW-0813">Transport</keyword>
<dbReference type="PROSITE" id="PS50219">
    <property type="entry name" value="CNH"/>
    <property type="match status" value="1"/>
</dbReference>
<dbReference type="PANTHER" id="PTHR12894">
    <property type="entry name" value="CNH DOMAIN CONTAINING"/>
    <property type="match status" value="1"/>
</dbReference>
<gene>
    <name evidence="7" type="ORF">K432DRAFT_408852</name>
</gene>
<evidence type="ECO:0000256" key="1">
    <source>
        <dbReference type="ARBA" id="ARBA00004496"/>
    </source>
</evidence>
<evidence type="ECO:0000259" key="6">
    <source>
        <dbReference type="PROSITE" id="PS50219"/>
    </source>
</evidence>
<evidence type="ECO:0000313" key="7">
    <source>
        <dbReference type="EMBL" id="OCK75634.1"/>
    </source>
</evidence>
<evidence type="ECO:0000256" key="5">
    <source>
        <dbReference type="SAM" id="MobiDB-lite"/>
    </source>
</evidence>
<feature type="region of interest" description="Disordered" evidence="5">
    <location>
        <begin position="254"/>
        <end position="286"/>
    </location>
</feature>
<evidence type="ECO:0000256" key="3">
    <source>
        <dbReference type="ARBA" id="ARBA00022490"/>
    </source>
</evidence>
<dbReference type="GO" id="GO:0015031">
    <property type="term" value="P:protein transport"/>
    <property type="evidence" value="ECO:0007669"/>
    <property type="project" value="UniProtKB-KW"/>
</dbReference>
<keyword evidence="8" id="KW-1185">Reference proteome</keyword>
<dbReference type="EMBL" id="KV745292">
    <property type="protein sequence ID" value="OCK75634.1"/>
    <property type="molecule type" value="Genomic_DNA"/>
</dbReference>
<evidence type="ECO:0000256" key="2">
    <source>
        <dbReference type="ARBA" id="ARBA00022448"/>
    </source>
</evidence>
<name>A0A8E2JB92_9PEZI</name>
<dbReference type="InterPro" id="IPR001180">
    <property type="entry name" value="CNH_dom"/>
</dbReference>
<dbReference type="Proteomes" id="UP000250266">
    <property type="component" value="Unassembled WGS sequence"/>
</dbReference>
<evidence type="ECO:0000313" key="8">
    <source>
        <dbReference type="Proteomes" id="UP000250266"/>
    </source>
</evidence>
<dbReference type="AlphaFoldDB" id="A0A8E2JB92"/>
<dbReference type="GO" id="GO:0005737">
    <property type="term" value="C:cytoplasm"/>
    <property type="evidence" value="ECO:0007669"/>
    <property type="project" value="UniProtKB-SubCell"/>
</dbReference>
<dbReference type="GO" id="GO:0016020">
    <property type="term" value="C:membrane"/>
    <property type="evidence" value="ECO:0007669"/>
    <property type="project" value="TreeGrafter"/>
</dbReference>
<dbReference type="InterPro" id="IPR032914">
    <property type="entry name" value="Vam6/VPS39/TRAP1"/>
</dbReference>
<evidence type="ECO:0000256" key="4">
    <source>
        <dbReference type="ARBA" id="ARBA00022927"/>
    </source>
</evidence>
<dbReference type="GO" id="GO:0006914">
    <property type="term" value="P:autophagy"/>
    <property type="evidence" value="ECO:0007669"/>
    <property type="project" value="TreeGrafter"/>
</dbReference>
<feature type="domain" description="CNH" evidence="6">
    <location>
        <begin position="13"/>
        <end position="415"/>
    </location>
</feature>
<proteinExistence type="predicted"/>
<reference evidence="7 8" key="1">
    <citation type="journal article" date="2016" name="Nat. Commun.">
        <title>Ectomycorrhizal ecology is imprinted in the genome of the dominant symbiotic fungus Cenococcum geophilum.</title>
        <authorList>
            <consortium name="DOE Joint Genome Institute"/>
            <person name="Peter M."/>
            <person name="Kohler A."/>
            <person name="Ohm R.A."/>
            <person name="Kuo A."/>
            <person name="Krutzmann J."/>
            <person name="Morin E."/>
            <person name="Arend M."/>
            <person name="Barry K.W."/>
            <person name="Binder M."/>
            <person name="Choi C."/>
            <person name="Clum A."/>
            <person name="Copeland A."/>
            <person name="Grisel N."/>
            <person name="Haridas S."/>
            <person name="Kipfer T."/>
            <person name="LaButti K."/>
            <person name="Lindquist E."/>
            <person name="Lipzen A."/>
            <person name="Maire R."/>
            <person name="Meier B."/>
            <person name="Mihaltcheva S."/>
            <person name="Molinier V."/>
            <person name="Murat C."/>
            <person name="Poggeler S."/>
            <person name="Quandt C.A."/>
            <person name="Sperisen C."/>
            <person name="Tritt A."/>
            <person name="Tisserant E."/>
            <person name="Crous P.W."/>
            <person name="Henrissat B."/>
            <person name="Nehls U."/>
            <person name="Egli S."/>
            <person name="Spatafora J.W."/>
            <person name="Grigoriev I.V."/>
            <person name="Martin F.M."/>
        </authorList>
    </citation>
    <scope>NUCLEOTIDE SEQUENCE [LARGE SCALE GENOMIC DNA]</scope>
    <source>
        <strain evidence="7 8">CBS 459.81</strain>
    </source>
</reference>
<protein>
    <recommendedName>
        <fullName evidence="6">CNH domain-containing protein</fullName>
    </recommendedName>
</protein>
<dbReference type="GO" id="GO:0034058">
    <property type="term" value="P:endosomal vesicle fusion"/>
    <property type="evidence" value="ECO:0007669"/>
    <property type="project" value="TreeGrafter"/>
</dbReference>
<keyword evidence="3" id="KW-0963">Cytoplasm</keyword>
<organism evidence="7 8">
    <name type="scientific">Lepidopterella palustris CBS 459.81</name>
    <dbReference type="NCBI Taxonomy" id="1314670"/>
    <lineage>
        <taxon>Eukaryota</taxon>
        <taxon>Fungi</taxon>
        <taxon>Dikarya</taxon>
        <taxon>Ascomycota</taxon>
        <taxon>Pezizomycotina</taxon>
        <taxon>Dothideomycetes</taxon>
        <taxon>Pleosporomycetidae</taxon>
        <taxon>Mytilinidiales</taxon>
        <taxon>Argynnaceae</taxon>
        <taxon>Lepidopterella</taxon>
    </lineage>
</organism>
<dbReference type="PANTHER" id="PTHR12894:SF27">
    <property type="entry name" value="TRANSFORMING GROWTH FACTOR-BETA RECEPTOR-ASSOCIATED PROTEIN 1"/>
    <property type="match status" value="1"/>
</dbReference>
<dbReference type="OrthoDB" id="5325112at2759"/>
<sequence length="782" mass="86953">MDDHLETGMYILRSLIKNIALPQTVKRKAVTSPATFAGEILHHVRIAPDPNDASGQPFFILASRQKLPMNQPGNAGVQQILLLASVGKACILSNNTLNFYTLPELSPAFPHLKPLTCGWTGGIDLDSDQNDSQDGIVVMLCLRSKIRLVKIAEEPLRLTDIEFGGCLSTVRRGNFACIADTKSYTLLDFTHQQKIPLFSISSVDDQSGENADNVAEDVWFTGPGPTSRNVSPSSADLVRNTVYEHLQHRKNSSLGVFRKDSDTPGQDFLGPSSSQRYGFDSPLSRRSTSWRVPAPDIATDVPKAKLGKPFSPPIPEPLEFRAASPSPTEGFTPLRPLIAFLLSRNFFSTTIEFASYPEALVVDGKGSNLTSSETIEDGLEEGFVVAVVRLDIGGSLRDDVEIHRRDMDPGGSAATKEWLHLSPFPQAEPDYVSLRSVITIPDITDKLALKPIRVFLGSQDEAVLKLSEESATESRREEEEKKFIQRLCHIKAHMALWRGDKVFWLLRNPTVLKLDFGLFSDNLLHVVKRFLLSWRRKKGNPSVTDGAQVFPTVDAALLHVLILLDSQSNAGISTPDSLTAEHAEKSALVVEYGTWLANRNPELGVQVFTDENSRAMIPTNEALLNLREKAANAVKVYLEYLVFQRKILLTQLQILNSAKALRQLQHMNELIAYSLDIVFNELKFAMDNIIDAEWWHSRIHLLYLLDSCQGPASSDGIVKIRARLEPYAEELMPEMVIMNGRQGKHKEALCLLTHGLGDFDPAIRYCLFGGSNIYYPTTEFLP</sequence>
<keyword evidence="4" id="KW-0653">Protein transport</keyword>
<accession>A0A8E2JB92</accession>